<feature type="transmembrane region" description="Helical" evidence="1">
    <location>
        <begin position="142"/>
        <end position="169"/>
    </location>
</feature>
<evidence type="ECO:0008006" key="4">
    <source>
        <dbReference type="Google" id="ProtNLM"/>
    </source>
</evidence>
<dbReference type="Proteomes" id="UP001516400">
    <property type="component" value="Unassembled WGS sequence"/>
</dbReference>
<keyword evidence="1" id="KW-0812">Transmembrane</keyword>
<dbReference type="AlphaFoldDB" id="A0ABD2PC22"/>
<comment type="caution">
    <text evidence="2">The sequence shown here is derived from an EMBL/GenBank/DDBJ whole genome shotgun (WGS) entry which is preliminary data.</text>
</comment>
<organism evidence="2 3">
    <name type="scientific">Cryptolaemus montrouzieri</name>
    <dbReference type="NCBI Taxonomy" id="559131"/>
    <lineage>
        <taxon>Eukaryota</taxon>
        <taxon>Metazoa</taxon>
        <taxon>Ecdysozoa</taxon>
        <taxon>Arthropoda</taxon>
        <taxon>Hexapoda</taxon>
        <taxon>Insecta</taxon>
        <taxon>Pterygota</taxon>
        <taxon>Neoptera</taxon>
        <taxon>Endopterygota</taxon>
        <taxon>Coleoptera</taxon>
        <taxon>Polyphaga</taxon>
        <taxon>Cucujiformia</taxon>
        <taxon>Coccinelloidea</taxon>
        <taxon>Coccinellidae</taxon>
        <taxon>Scymninae</taxon>
        <taxon>Scymnini</taxon>
        <taxon>Cryptolaemus</taxon>
    </lineage>
</organism>
<feature type="transmembrane region" description="Helical" evidence="1">
    <location>
        <begin position="40"/>
        <end position="64"/>
    </location>
</feature>
<accession>A0ABD2PC22</accession>
<evidence type="ECO:0000256" key="1">
    <source>
        <dbReference type="SAM" id="Phobius"/>
    </source>
</evidence>
<proteinExistence type="predicted"/>
<gene>
    <name evidence="2" type="ORF">HHI36_002810</name>
</gene>
<name>A0ABD2PC22_9CUCU</name>
<feature type="transmembrane region" description="Helical" evidence="1">
    <location>
        <begin position="108"/>
        <end position="130"/>
    </location>
</feature>
<keyword evidence="1" id="KW-0472">Membrane</keyword>
<protein>
    <recommendedName>
        <fullName evidence="4">MARVEL domain-containing protein</fullName>
    </recommendedName>
</protein>
<keyword evidence="1" id="KW-1133">Transmembrane helix</keyword>
<evidence type="ECO:0000313" key="2">
    <source>
        <dbReference type="EMBL" id="KAL3288362.1"/>
    </source>
</evidence>
<feature type="transmembrane region" description="Helical" evidence="1">
    <location>
        <begin position="76"/>
        <end position="96"/>
    </location>
</feature>
<keyword evidence="3" id="KW-1185">Reference proteome</keyword>
<dbReference type="EMBL" id="JABFTP020000185">
    <property type="protein sequence ID" value="KAL3288362.1"/>
    <property type="molecule type" value="Genomic_DNA"/>
</dbReference>
<sequence length="190" mass="21174">MDEDEEAAQPRKSLYMRLAPIVDTYDEVVKNKLETGKFPFTWAGIIKTIGMLCLIASIGLFFATPLCEDTSTWYPYLFPSSLSISITTMLILYIIFSSGYTTKNPSVWVNFDIGINLISAFVSIFSSIATMCDCGNEDFSQVIIGVVGICGCITSVVGCISIFLMYRFVEQIPTMPQSRRPFDPRKSVFA</sequence>
<evidence type="ECO:0000313" key="3">
    <source>
        <dbReference type="Proteomes" id="UP001516400"/>
    </source>
</evidence>
<reference evidence="2 3" key="1">
    <citation type="journal article" date="2021" name="BMC Biol.">
        <title>Horizontally acquired antibacterial genes associated with adaptive radiation of ladybird beetles.</title>
        <authorList>
            <person name="Li H.S."/>
            <person name="Tang X.F."/>
            <person name="Huang Y.H."/>
            <person name="Xu Z.Y."/>
            <person name="Chen M.L."/>
            <person name="Du X.Y."/>
            <person name="Qiu B.Y."/>
            <person name="Chen P.T."/>
            <person name="Zhang W."/>
            <person name="Slipinski A."/>
            <person name="Escalona H.E."/>
            <person name="Waterhouse R.M."/>
            <person name="Zwick A."/>
            <person name="Pang H."/>
        </authorList>
    </citation>
    <scope>NUCLEOTIDE SEQUENCE [LARGE SCALE GENOMIC DNA]</scope>
    <source>
        <strain evidence="2">SYSU2018</strain>
    </source>
</reference>